<reference evidence="3 5" key="2">
    <citation type="submission" date="2013-03" db="EMBL/GenBank/DDBJ databases">
        <title>The Genome Sequence of Enterococcus haemoperoxidus BAA-382 (PacBio/Illumina hybrid assembly).</title>
        <authorList>
            <consortium name="The Broad Institute Genomics Platform"/>
            <consortium name="The Broad Institute Genome Sequencing Center for Infectious Disease"/>
            <person name="Earl A."/>
            <person name="Russ C."/>
            <person name="Gilmore M."/>
            <person name="Surin D."/>
            <person name="Walker B."/>
            <person name="Young S."/>
            <person name="Zeng Q."/>
            <person name="Gargeya S."/>
            <person name="Fitzgerald M."/>
            <person name="Haas B."/>
            <person name="Abouelleil A."/>
            <person name="Allen A.W."/>
            <person name="Alvarado L."/>
            <person name="Arachchi H.M."/>
            <person name="Berlin A.M."/>
            <person name="Chapman S.B."/>
            <person name="Gainer-Dewar J."/>
            <person name="Goldberg J."/>
            <person name="Griggs A."/>
            <person name="Gujja S."/>
            <person name="Hansen M."/>
            <person name="Howarth C."/>
            <person name="Imamovic A."/>
            <person name="Ireland A."/>
            <person name="Larimer J."/>
            <person name="McCowan C."/>
            <person name="Murphy C."/>
            <person name="Pearson M."/>
            <person name="Poon T.W."/>
            <person name="Priest M."/>
            <person name="Roberts A."/>
            <person name="Saif S."/>
            <person name="Shea T."/>
            <person name="Sisk P."/>
            <person name="Sykes S."/>
            <person name="Wortman J."/>
            <person name="Nusbaum C."/>
            <person name="Birren B."/>
        </authorList>
    </citation>
    <scope>NUCLEOTIDE SEQUENCE [LARGE SCALE GENOMIC DNA]</scope>
    <source>
        <strain evidence="3 5">ATCC BAA-382</strain>
    </source>
</reference>
<dbReference type="GO" id="GO:0008757">
    <property type="term" value="F:S-adenosylmethionine-dependent methyltransferase activity"/>
    <property type="evidence" value="ECO:0007669"/>
    <property type="project" value="InterPro"/>
</dbReference>
<dbReference type="Pfam" id="PF08241">
    <property type="entry name" value="Methyltransf_11"/>
    <property type="match status" value="1"/>
</dbReference>
<dbReference type="EMBL" id="AJAR01000010">
    <property type="protein sequence ID" value="EOH99619.1"/>
    <property type="molecule type" value="Genomic_DNA"/>
</dbReference>
<dbReference type="InterPro" id="IPR013216">
    <property type="entry name" value="Methyltransf_11"/>
</dbReference>
<accession>R2THN5</accession>
<dbReference type="eggNOG" id="COG0500">
    <property type="taxonomic scope" value="Bacteria"/>
</dbReference>
<dbReference type="AlphaFoldDB" id="R2THN5"/>
<dbReference type="SUPFAM" id="SSF53335">
    <property type="entry name" value="S-adenosyl-L-methionine-dependent methyltransferases"/>
    <property type="match status" value="1"/>
</dbReference>
<dbReference type="STRING" id="155618.RV06_GL002145"/>
<gene>
    <name evidence="3" type="ORF">I583_01642</name>
    <name evidence="2" type="ORF">UAW_00771</name>
</gene>
<proteinExistence type="predicted"/>
<feature type="domain" description="Methyltransferase type 11" evidence="1">
    <location>
        <begin position="63"/>
        <end position="158"/>
    </location>
</feature>
<comment type="caution">
    <text evidence="2">The sequence shown here is derived from an EMBL/GenBank/DDBJ whole genome shotgun (WGS) entry which is preliminary data.</text>
</comment>
<evidence type="ECO:0000313" key="3">
    <source>
        <dbReference type="EMBL" id="EOT62641.1"/>
    </source>
</evidence>
<keyword evidence="5" id="KW-1185">Reference proteome</keyword>
<evidence type="ECO:0000313" key="2">
    <source>
        <dbReference type="EMBL" id="EOH99619.1"/>
    </source>
</evidence>
<evidence type="ECO:0000259" key="1">
    <source>
        <dbReference type="Pfam" id="PF08241"/>
    </source>
</evidence>
<dbReference type="PANTHER" id="PTHR43591">
    <property type="entry name" value="METHYLTRANSFERASE"/>
    <property type="match status" value="1"/>
</dbReference>
<reference evidence="2 4" key="1">
    <citation type="submission" date="2013-02" db="EMBL/GenBank/DDBJ databases">
        <title>The Genome Sequence of Enterococcus haemoperoxidus BAA-382.</title>
        <authorList>
            <consortium name="The Broad Institute Genome Sequencing Platform"/>
            <consortium name="The Broad Institute Genome Sequencing Center for Infectious Disease"/>
            <person name="Earl A.M."/>
            <person name="Gilmore M.S."/>
            <person name="Lebreton F."/>
            <person name="Walker B."/>
            <person name="Young S.K."/>
            <person name="Zeng Q."/>
            <person name="Gargeya S."/>
            <person name="Fitzgerald M."/>
            <person name="Haas B."/>
            <person name="Abouelleil A."/>
            <person name="Alvarado L."/>
            <person name="Arachchi H.M."/>
            <person name="Berlin A.M."/>
            <person name="Chapman S.B."/>
            <person name="Dewar J."/>
            <person name="Goldberg J."/>
            <person name="Griggs A."/>
            <person name="Gujja S."/>
            <person name="Hansen M."/>
            <person name="Howarth C."/>
            <person name="Imamovic A."/>
            <person name="Larimer J."/>
            <person name="McCowan C."/>
            <person name="Murphy C."/>
            <person name="Neiman D."/>
            <person name="Pearson M."/>
            <person name="Priest M."/>
            <person name="Roberts A."/>
            <person name="Saif S."/>
            <person name="Shea T."/>
            <person name="Sisk P."/>
            <person name="Sykes S."/>
            <person name="Wortman J."/>
            <person name="Nusbaum C."/>
            <person name="Birren B."/>
        </authorList>
    </citation>
    <scope>NUCLEOTIDE SEQUENCE [LARGE SCALE GENOMIC DNA]</scope>
    <source>
        <strain evidence="2 4">ATCC BAA-382</strain>
    </source>
</reference>
<evidence type="ECO:0000313" key="5">
    <source>
        <dbReference type="Proteomes" id="UP000014197"/>
    </source>
</evidence>
<evidence type="ECO:0000313" key="4">
    <source>
        <dbReference type="Proteomes" id="UP000013858"/>
    </source>
</evidence>
<sequence>MLIGISIVLIVLLICSFRLLLKQSKKPTGLLGILMMRLWNSVYLPLVKWAITKIELTDHSTILDIDVGNGISSAYLLEQRNTRSVTGIDLSEEAISQAKKNYSDKMLHFEKMDIHDLTFDSETFDLVTAFQTHFHWDDLEQALHEIYRVLKQDGAVIFACESAKINYFLPKLKKSTNFQKYMSQFGFSMTSQSTTDQWIMYTFKKIK</sequence>
<dbReference type="PANTHER" id="PTHR43591:SF110">
    <property type="entry name" value="RHODANESE DOMAIN-CONTAINING PROTEIN"/>
    <property type="match status" value="1"/>
</dbReference>
<dbReference type="PATRIC" id="fig|1158608.3.peg.751"/>
<dbReference type="Proteomes" id="UP000013858">
    <property type="component" value="Unassembled WGS sequence"/>
</dbReference>
<dbReference type="Gene3D" id="3.40.50.150">
    <property type="entry name" value="Vaccinia Virus protein VP39"/>
    <property type="match status" value="1"/>
</dbReference>
<organism evidence="2 4">
    <name type="scientific">Enterococcus haemoperoxidus ATCC BAA-382</name>
    <dbReference type="NCBI Taxonomy" id="1158608"/>
    <lineage>
        <taxon>Bacteria</taxon>
        <taxon>Bacillati</taxon>
        <taxon>Bacillota</taxon>
        <taxon>Bacilli</taxon>
        <taxon>Lactobacillales</taxon>
        <taxon>Enterococcaceae</taxon>
        <taxon>Enterococcus</taxon>
    </lineage>
</organism>
<dbReference type="CDD" id="cd02440">
    <property type="entry name" value="AdoMet_MTases"/>
    <property type="match status" value="1"/>
</dbReference>
<dbReference type="Proteomes" id="UP000014197">
    <property type="component" value="Unassembled WGS sequence"/>
</dbReference>
<dbReference type="InterPro" id="IPR029063">
    <property type="entry name" value="SAM-dependent_MTases_sf"/>
</dbReference>
<dbReference type="EMBL" id="ASVY01000002">
    <property type="protein sequence ID" value="EOT62641.1"/>
    <property type="molecule type" value="Genomic_DNA"/>
</dbReference>
<name>R2THN5_9ENTE</name>
<dbReference type="RefSeq" id="WP_010760981.1">
    <property type="nucleotide sequence ID" value="NZ_KB946315.1"/>
</dbReference>
<protein>
    <recommendedName>
        <fullName evidence="1">Methyltransferase type 11 domain-containing protein</fullName>
    </recommendedName>
</protein>
<dbReference type="OrthoDB" id="43862at2"/>